<accession>A0A6M3L8F2</accession>
<name>A0A6M3L8F2_9ZZZZ</name>
<reference evidence="1" key="1">
    <citation type="submission" date="2020-03" db="EMBL/GenBank/DDBJ databases">
        <title>The deep terrestrial virosphere.</title>
        <authorList>
            <person name="Holmfeldt K."/>
            <person name="Nilsson E."/>
            <person name="Simone D."/>
            <person name="Lopez-Fernandez M."/>
            <person name="Wu X."/>
            <person name="de Brujin I."/>
            <person name="Lundin D."/>
            <person name="Andersson A."/>
            <person name="Bertilsson S."/>
            <person name="Dopson M."/>
        </authorList>
    </citation>
    <scope>NUCLEOTIDE SEQUENCE</scope>
    <source>
        <strain evidence="1">MM415B03614</strain>
    </source>
</reference>
<evidence type="ECO:0000313" key="1">
    <source>
        <dbReference type="EMBL" id="QJA90669.1"/>
    </source>
</evidence>
<protein>
    <recommendedName>
        <fullName evidence="2">TFIIS-type domain-containing protein</fullName>
    </recommendedName>
</protein>
<dbReference type="AlphaFoldDB" id="A0A6M3L8F2"/>
<organism evidence="1">
    <name type="scientific">viral metagenome</name>
    <dbReference type="NCBI Taxonomy" id="1070528"/>
    <lineage>
        <taxon>unclassified sequences</taxon>
        <taxon>metagenomes</taxon>
        <taxon>organismal metagenomes</taxon>
    </lineage>
</organism>
<dbReference type="EMBL" id="MT142929">
    <property type="protein sequence ID" value="QJA90669.1"/>
    <property type="molecule type" value="Genomic_DNA"/>
</dbReference>
<sequence length="75" mass="8755">MSVAENAEYTGVRLYVQKRNALDATERCPTQCDSDNVELLNVDTHEPETLVCRYRCLACGFKWQVTFKPWRWNPS</sequence>
<proteinExistence type="predicted"/>
<gene>
    <name evidence="1" type="ORF">MM415B03614_0005</name>
</gene>
<evidence type="ECO:0008006" key="2">
    <source>
        <dbReference type="Google" id="ProtNLM"/>
    </source>
</evidence>